<keyword evidence="2" id="KW-1185">Reference proteome</keyword>
<gene>
    <name evidence="1" type="ORF">RRG08_010899</name>
</gene>
<reference evidence="1" key="1">
    <citation type="journal article" date="2023" name="G3 (Bethesda)">
        <title>A reference genome for the long-term kleptoplast-retaining sea slug Elysia crispata morphotype clarki.</title>
        <authorList>
            <person name="Eastman K.E."/>
            <person name="Pendleton A.L."/>
            <person name="Shaikh M.A."/>
            <person name="Suttiyut T."/>
            <person name="Ogas R."/>
            <person name="Tomko P."/>
            <person name="Gavelis G."/>
            <person name="Widhalm J.R."/>
            <person name="Wisecaver J.H."/>
        </authorList>
    </citation>
    <scope>NUCLEOTIDE SEQUENCE</scope>
    <source>
        <strain evidence="1">ECLA1</strain>
    </source>
</reference>
<evidence type="ECO:0000313" key="2">
    <source>
        <dbReference type="Proteomes" id="UP001283361"/>
    </source>
</evidence>
<comment type="caution">
    <text evidence="1">The sequence shown here is derived from an EMBL/GenBank/DDBJ whole genome shotgun (WGS) entry which is preliminary data.</text>
</comment>
<evidence type="ECO:0000313" key="1">
    <source>
        <dbReference type="EMBL" id="KAK3778602.1"/>
    </source>
</evidence>
<sequence length="91" mass="9537">MQSGGHVEASQPVALLQCPGPVNMVVVSVTRRQVLLDKAGTDLGVGDVRPQDSPLCGAETILERGSAGERGREYGELCKRGIVQPPASARI</sequence>
<proteinExistence type="predicted"/>
<dbReference type="Proteomes" id="UP001283361">
    <property type="component" value="Unassembled WGS sequence"/>
</dbReference>
<organism evidence="1 2">
    <name type="scientific">Elysia crispata</name>
    <name type="common">lettuce slug</name>
    <dbReference type="NCBI Taxonomy" id="231223"/>
    <lineage>
        <taxon>Eukaryota</taxon>
        <taxon>Metazoa</taxon>
        <taxon>Spiralia</taxon>
        <taxon>Lophotrochozoa</taxon>
        <taxon>Mollusca</taxon>
        <taxon>Gastropoda</taxon>
        <taxon>Heterobranchia</taxon>
        <taxon>Euthyneura</taxon>
        <taxon>Panpulmonata</taxon>
        <taxon>Sacoglossa</taxon>
        <taxon>Placobranchoidea</taxon>
        <taxon>Plakobranchidae</taxon>
        <taxon>Elysia</taxon>
    </lineage>
</organism>
<name>A0AAE1A1M9_9GAST</name>
<dbReference type="AlphaFoldDB" id="A0AAE1A1M9"/>
<dbReference type="EMBL" id="JAWDGP010002904">
    <property type="protein sequence ID" value="KAK3778602.1"/>
    <property type="molecule type" value="Genomic_DNA"/>
</dbReference>
<accession>A0AAE1A1M9</accession>
<protein>
    <submittedName>
        <fullName evidence="1">Uncharacterized protein</fullName>
    </submittedName>
</protein>